<keyword evidence="3" id="KW-1185">Reference proteome</keyword>
<keyword evidence="1" id="KW-0472">Membrane</keyword>
<organism evidence="2 3">
    <name type="scientific">Actinomyces respiraculi</name>
    <dbReference type="NCBI Taxonomy" id="2744574"/>
    <lineage>
        <taxon>Bacteria</taxon>
        <taxon>Bacillati</taxon>
        <taxon>Actinomycetota</taxon>
        <taxon>Actinomycetes</taxon>
        <taxon>Actinomycetales</taxon>
        <taxon>Actinomycetaceae</taxon>
        <taxon>Actinomyces</taxon>
    </lineage>
</organism>
<sequence length="213" mass="21899">MRRLLAAGVLLAYNTWVLGPLLWSGDVPPGYLSELAADDQPWQWVFRGGDLITGVLLLAIAALGVRGWRAWLGDWSTAVALALAACGVGTVADALGNMPCAPTTNAMCQDTTTVSGLVHTIASGTVGAGFLMATGLLVLGLRDRGAPHPQLRTALVGAGALGVVDVVTLTAIVLAPGSQVWPQMGQVLLSSLLAAVLALRLTRRSDGDARLAA</sequence>
<dbReference type="KEGG" id="arep:ID810_09445"/>
<dbReference type="Pfam" id="PF06197">
    <property type="entry name" value="DUF998"/>
    <property type="match status" value="1"/>
</dbReference>
<keyword evidence="1" id="KW-0812">Transmembrane</keyword>
<accession>A0A7T0PVZ1</accession>
<feature type="transmembrane region" description="Helical" evidence="1">
    <location>
        <begin position="153"/>
        <end position="174"/>
    </location>
</feature>
<feature type="transmembrane region" description="Helical" evidence="1">
    <location>
        <begin position="116"/>
        <end position="141"/>
    </location>
</feature>
<dbReference type="EMBL" id="CP063989">
    <property type="protein sequence ID" value="QPL04958.1"/>
    <property type="molecule type" value="Genomic_DNA"/>
</dbReference>
<name>A0A7T0PVZ1_9ACTO</name>
<proteinExistence type="predicted"/>
<feature type="transmembrane region" description="Helical" evidence="1">
    <location>
        <begin position="180"/>
        <end position="201"/>
    </location>
</feature>
<keyword evidence="1" id="KW-1133">Transmembrane helix</keyword>
<reference evidence="2 3" key="1">
    <citation type="submission" date="2020-11" db="EMBL/GenBank/DDBJ databases">
        <title>Actinomyces sp. ZJ750.</title>
        <authorList>
            <person name="Zhou J."/>
        </authorList>
    </citation>
    <scope>NUCLEOTIDE SEQUENCE [LARGE SCALE GENOMIC DNA]</scope>
    <source>
        <strain evidence="2 3">ZJ750</strain>
    </source>
</reference>
<dbReference type="RefSeq" id="WP_166856030.1">
    <property type="nucleotide sequence ID" value="NZ_CP063989.1"/>
</dbReference>
<gene>
    <name evidence="2" type="ORF">ID810_09445</name>
</gene>
<evidence type="ECO:0000313" key="2">
    <source>
        <dbReference type="EMBL" id="QPL04958.1"/>
    </source>
</evidence>
<dbReference type="AlphaFoldDB" id="A0A7T0PVZ1"/>
<protein>
    <submittedName>
        <fullName evidence="2">DUF998 domain-containing protein</fullName>
    </submittedName>
</protein>
<evidence type="ECO:0000313" key="3">
    <source>
        <dbReference type="Proteomes" id="UP000594637"/>
    </source>
</evidence>
<evidence type="ECO:0000256" key="1">
    <source>
        <dbReference type="SAM" id="Phobius"/>
    </source>
</evidence>
<feature type="transmembrane region" description="Helical" evidence="1">
    <location>
        <begin position="44"/>
        <end position="65"/>
    </location>
</feature>
<dbReference type="Proteomes" id="UP000594637">
    <property type="component" value="Chromosome"/>
</dbReference>
<dbReference type="InterPro" id="IPR009339">
    <property type="entry name" value="DUF998"/>
</dbReference>
<feature type="transmembrane region" description="Helical" evidence="1">
    <location>
        <begin position="77"/>
        <end position="96"/>
    </location>
</feature>